<feature type="signal peptide" evidence="1">
    <location>
        <begin position="1"/>
        <end position="24"/>
    </location>
</feature>
<name>A0A1F4T4V0_UNCSA</name>
<organism evidence="2 3">
    <name type="scientific">candidate division WOR-1 bacterium RIFOXYC12_FULL_54_18</name>
    <dbReference type="NCBI Taxonomy" id="1802584"/>
    <lineage>
        <taxon>Bacteria</taxon>
        <taxon>Bacillati</taxon>
        <taxon>Saganbacteria</taxon>
    </lineage>
</organism>
<keyword evidence="1" id="KW-0732">Signal</keyword>
<evidence type="ECO:0000313" key="3">
    <source>
        <dbReference type="Proteomes" id="UP000178602"/>
    </source>
</evidence>
<comment type="caution">
    <text evidence="2">The sequence shown here is derived from an EMBL/GenBank/DDBJ whole genome shotgun (WGS) entry which is preliminary data.</text>
</comment>
<evidence type="ECO:0000313" key="2">
    <source>
        <dbReference type="EMBL" id="OGC27782.1"/>
    </source>
</evidence>
<reference evidence="2 3" key="1">
    <citation type="journal article" date="2016" name="Nat. Commun.">
        <title>Thousands of microbial genomes shed light on interconnected biogeochemical processes in an aquifer system.</title>
        <authorList>
            <person name="Anantharaman K."/>
            <person name="Brown C.T."/>
            <person name="Hug L.A."/>
            <person name="Sharon I."/>
            <person name="Castelle C.J."/>
            <person name="Probst A.J."/>
            <person name="Thomas B.C."/>
            <person name="Singh A."/>
            <person name="Wilkins M.J."/>
            <person name="Karaoz U."/>
            <person name="Brodie E.L."/>
            <person name="Williams K.H."/>
            <person name="Hubbard S.S."/>
            <person name="Banfield J.F."/>
        </authorList>
    </citation>
    <scope>NUCLEOTIDE SEQUENCE [LARGE SCALE GENOMIC DNA]</scope>
</reference>
<evidence type="ECO:0008006" key="4">
    <source>
        <dbReference type="Google" id="ProtNLM"/>
    </source>
</evidence>
<protein>
    <recommendedName>
        <fullName evidence="4">Outer membrane protein beta-barrel domain-containing protein</fullName>
    </recommendedName>
</protein>
<proteinExistence type="predicted"/>
<dbReference type="Proteomes" id="UP000178602">
    <property type="component" value="Unassembled WGS sequence"/>
</dbReference>
<dbReference type="AlphaFoldDB" id="A0A1F4T4V0"/>
<evidence type="ECO:0000256" key="1">
    <source>
        <dbReference type="SAM" id="SignalP"/>
    </source>
</evidence>
<sequence length="215" mass="22862">MRKTTIFMALVIFLSFCLAGLAKATDYAVLGGDLNVNFLVNATGNSLLDSADSIYLGALKSETNLGFGGEASLFYSVAPSVKAGPHFIFNYSPLNSTWHAFQLFQASLGGIVDFELGGNSVSAYLDYNLGWFNAQQEISSVAGSPSPAGDFSGGIPGFLLGVKTRTNLTETIGLGVYYQFGSLTLAGIKYKNSSNQTNWMDAGISFSQFGVTIYL</sequence>
<dbReference type="EMBL" id="MEUG01000001">
    <property type="protein sequence ID" value="OGC27782.1"/>
    <property type="molecule type" value="Genomic_DNA"/>
</dbReference>
<gene>
    <name evidence="2" type="ORF">A3K49_02075</name>
</gene>
<feature type="chain" id="PRO_5009514453" description="Outer membrane protein beta-barrel domain-containing protein" evidence="1">
    <location>
        <begin position="25"/>
        <end position="215"/>
    </location>
</feature>
<accession>A0A1F4T4V0</accession>